<accession>A0A2T4YUP2</accession>
<proteinExistence type="predicted"/>
<dbReference type="PANTHER" id="PTHR36927">
    <property type="entry name" value="BLR4337 PROTEIN"/>
    <property type="match status" value="1"/>
</dbReference>
<feature type="domain" description="Acyltransferase 3" evidence="2">
    <location>
        <begin position="5"/>
        <end position="368"/>
    </location>
</feature>
<evidence type="ECO:0000259" key="2">
    <source>
        <dbReference type="Pfam" id="PF01757"/>
    </source>
</evidence>
<dbReference type="GO" id="GO:0016747">
    <property type="term" value="F:acyltransferase activity, transferring groups other than amino-acyl groups"/>
    <property type="evidence" value="ECO:0007669"/>
    <property type="project" value="InterPro"/>
</dbReference>
<dbReference type="Proteomes" id="UP000240996">
    <property type="component" value="Unassembled WGS sequence"/>
</dbReference>
<feature type="transmembrane region" description="Helical" evidence="1">
    <location>
        <begin position="82"/>
        <end position="99"/>
    </location>
</feature>
<feature type="transmembrane region" description="Helical" evidence="1">
    <location>
        <begin position="221"/>
        <end position="238"/>
    </location>
</feature>
<dbReference type="Pfam" id="PF01757">
    <property type="entry name" value="Acyl_transf_3"/>
    <property type="match status" value="1"/>
</dbReference>
<keyword evidence="3" id="KW-0808">Transferase</keyword>
<keyword evidence="4" id="KW-1185">Reference proteome</keyword>
<keyword evidence="1" id="KW-0472">Membrane</keyword>
<dbReference type="EMBL" id="PZZN01000001">
    <property type="protein sequence ID" value="PTM47517.1"/>
    <property type="molecule type" value="Genomic_DNA"/>
</dbReference>
<keyword evidence="1" id="KW-1133">Transmembrane helix</keyword>
<name>A0A2T4YUP2_9SPHN</name>
<evidence type="ECO:0000313" key="3">
    <source>
        <dbReference type="EMBL" id="PTM47517.1"/>
    </source>
</evidence>
<organism evidence="3 4">
    <name type="scientific">Sphingomonas aerolata</name>
    <dbReference type="NCBI Taxonomy" id="185951"/>
    <lineage>
        <taxon>Bacteria</taxon>
        <taxon>Pseudomonadati</taxon>
        <taxon>Pseudomonadota</taxon>
        <taxon>Alphaproteobacteria</taxon>
        <taxon>Sphingomonadales</taxon>
        <taxon>Sphingomonadaceae</taxon>
        <taxon>Sphingomonas</taxon>
    </lineage>
</organism>
<feature type="transmembrane region" description="Helical" evidence="1">
    <location>
        <begin position="250"/>
        <end position="268"/>
    </location>
</feature>
<comment type="caution">
    <text evidence="3">The sequence shown here is derived from an EMBL/GenBank/DDBJ whole genome shotgun (WGS) entry which is preliminary data.</text>
</comment>
<feature type="transmembrane region" description="Helical" evidence="1">
    <location>
        <begin position="182"/>
        <end position="209"/>
    </location>
</feature>
<protein>
    <submittedName>
        <fullName evidence="3">Acyltransferase-like protein</fullName>
    </submittedName>
</protein>
<evidence type="ECO:0000256" key="1">
    <source>
        <dbReference type="SAM" id="Phobius"/>
    </source>
</evidence>
<dbReference type="InterPro" id="IPR002656">
    <property type="entry name" value="Acyl_transf_3_dom"/>
</dbReference>
<gene>
    <name evidence="3" type="ORF">C8J24_0916</name>
</gene>
<feature type="transmembrane region" description="Helical" evidence="1">
    <location>
        <begin position="280"/>
        <end position="304"/>
    </location>
</feature>
<dbReference type="AlphaFoldDB" id="A0A2T4YUP2"/>
<dbReference type="RefSeq" id="WP_107930623.1">
    <property type="nucleotide sequence ID" value="NZ_PZZN01000001.1"/>
</dbReference>
<dbReference type="InterPro" id="IPR050623">
    <property type="entry name" value="Glucan_succinyl_AcylTrfase"/>
</dbReference>
<keyword evidence="3" id="KW-0012">Acyltransferase</keyword>
<reference evidence="3 4" key="1">
    <citation type="submission" date="2018-04" db="EMBL/GenBank/DDBJ databases">
        <title>Genomic Encyclopedia of Type Strains, Phase III (KMG-III): the genomes of soil and plant-associated and newly described type strains.</title>
        <authorList>
            <person name="Whitman W."/>
        </authorList>
    </citation>
    <scope>NUCLEOTIDE SEQUENCE [LARGE SCALE GENOMIC DNA]</scope>
    <source>
        <strain evidence="3 4">NW12</strain>
    </source>
</reference>
<feature type="transmembrane region" description="Helical" evidence="1">
    <location>
        <begin position="141"/>
        <end position="162"/>
    </location>
</feature>
<feature type="transmembrane region" description="Helical" evidence="1">
    <location>
        <begin position="52"/>
        <end position="70"/>
    </location>
</feature>
<sequence>MTRHYGMDWLRIGAFALLILYHIAMVFVPWNFHVKSLHVEDWVRLPMLATNAWRLTLLFVVSGYASRALLRRSSGPVRFFATRCYRLLVPLAFGILVIVPPQPWVELVTRHGYAGSYWTFWTHDAFRFAPLDGLWLPAWNHLWFVVYLFVYTTVLTLGVALVRGPRSLRSHQNVRSRGAQRLFDRVFGGWLVLLLPLAWLIFVHGWWFQMAAESQALLGDWIAHITYFPAFLFGFGLARSEPAIAAIAQLWKIGAGLALLGYATILGIELGWPAGVAKPHWLYTAYGIAHALEQWGGIVALIGLAERHLNRDHRWRPMLTEAVFPFYLIHQTIIVLVMYALLPAGLPGWAEFLVLLASTLIGCFAFYRIGRRVAPLRPLIGLRLHLRPTPPTL</sequence>
<feature type="transmembrane region" description="Helical" evidence="1">
    <location>
        <begin position="12"/>
        <end position="32"/>
    </location>
</feature>
<dbReference type="PANTHER" id="PTHR36927:SF3">
    <property type="entry name" value="GLUCANS BIOSYNTHESIS PROTEIN C"/>
    <property type="match status" value="1"/>
</dbReference>
<keyword evidence="1" id="KW-0812">Transmembrane</keyword>
<feature type="transmembrane region" description="Helical" evidence="1">
    <location>
        <begin position="348"/>
        <end position="367"/>
    </location>
</feature>
<evidence type="ECO:0000313" key="4">
    <source>
        <dbReference type="Proteomes" id="UP000240996"/>
    </source>
</evidence>
<feature type="transmembrane region" description="Helical" evidence="1">
    <location>
        <begin position="324"/>
        <end position="342"/>
    </location>
</feature>